<organism evidence="1 2">
    <name type="scientific">Athelia psychrophila</name>
    <dbReference type="NCBI Taxonomy" id="1759441"/>
    <lineage>
        <taxon>Eukaryota</taxon>
        <taxon>Fungi</taxon>
        <taxon>Dikarya</taxon>
        <taxon>Basidiomycota</taxon>
        <taxon>Agaricomycotina</taxon>
        <taxon>Agaricomycetes</taxon>
        <taxon>Agaricomycetidae</taxon>
        <taxon>Atheliales</taxon>
        <taxon>Atheliaceae</taxon>
        <taxon>Athelia</taxon>
    </lineage>
</organism>
<dbReference type="OrthoDB" id="3041650at2759"/>
<dbReference type="Proteomes" id="UP000076532">
    <property type="component" value="Unassembled WGS sequence"/>
</dbReference>
<accession>A0A166JL76</accession>
<sequence>MPSIEPTSLAGRPFVPVHLFNNKTASLDAARAYIDTQLDGVIAQAIRDAWIVVEASPGAEDASAFILVWPLDDKDIRVLTYDISTLPDGVVINARPVKGQINVTCMGHSVSLVINNDGEAVLGRSGVRVMRCRLDGSVVRTLVCNGETDGERKDGTRHCVGVAVDTARGCSTGHRRAPQRANKTLYTRLPEPIGLELNTATQTFFYWKDRDDPPLGNMLSRGDVSAPLDPGATAKGPSAGRIVAAKFHETIGLSLDLPGRRAFFADLIRSVYAVDLDSGREVLIEDAGIVYCEV</sequence>
<proteinExistence type="predicted"/>
<evidence type="ECO:0000313" key="1">
    <source>
        <dbReference type="EMBL" id="KZP20984.1"/>
    </source>
</evidence>
<evidence type="ECO:0000313" key="2">
    <source>
        <dbReference type="Proteomes" id="UP000076532"/>
    </source>
</evidence>
<dbReference type="AlphaFoldDB" id="A0A166JL76"/>
<name>A0A166JL76_9AGAM</name>
<gene>
    <name evidence="1" type="ORF">FIBSPDRAFT_954163</name>
</gene>
<dbReference type="STRING" id="436010.A0A166JL76"/>
<keyword evidence="2" id="KW-1185">Reference proteome</keyword>
<protein>
    <submittedName>
        <fullName evidence="1">Uncharacterized protein</fullName>
    </submittedName>
</protein>
<reference evidence="1 2" key="1">
    <citation type="journal article" date="2016" name="Mol. Biol. Evol.">
        <title>Comparative Genomics of Early-Diverging Mushroom-Forming Fungi Provides Insights into the Origins of Lignocellulose Decay Capabilities.</title>
        <authorList>
            <person name="Nagy L.G."/>
            <person name="Riley R."/>
            <person name="Tritt A."/>
            <person name="Adam C."/>
            <person name="Daum C."/>
            <person name="Floudas D."/>
            <person name="Sun H."/>
            <person name="Yadav J.S."/>
            <person name="Pangilinan J."/>
            <person name="Larsson K.H."/>
            <person name="Matsuura K."/>
            <person name="Barry K."/>
            <person name="Labutti K."/>
            <person name="Kuo R."/>
            <person name="Ohm R.A."/>
            <person name="Bhattacharya S.S."/>
            <person name="Shirouzu T."/>
            <person name="Yoshinaga Y."/>
            <person name="Martin F.M."/>
            <person name="Grigoriev I.V."/>
            <person name="Hibbett D.S."/>
        </authorList>
    </citation>
    <scope>NUCLEOTIDE SEQUENCE [LARGE SCALE GENOMIC DNA]</scope>
    <source>
        <strain evidence="1 2">CBS 109695</strain>
    </source>
</reference>
<dbReference type="EMBL" id="KV417551">
    <property type="protein sequence ID" value="KZP20984.1"/>
    <property type="molecule type" value="Genomic_DNA"/>
</dbReference>